<organism evidence="1 2">
    <name type="scientific">Cotesia glomerata</name>
    <name type="common">Lepidopteran parasitic wasp</name>
    <name type="synonym">Apanteles glomeratus</name>
    <dbReference type="NCBI Taxonomy" id="32391"/>
    <lineage>
        <taxon>Eukaryota</taxon>
        <taxon>Metazoa</taxon>
        <taxon>Ecdysozoa</taxon>
        <taxon>Arthropoda</taxon>
        <taxon>Hexapoda</taxon>
        <taxon>Insecta</taxon>
        <taxon>Pterygota</taxon>
        <taxon>Neoptera</taxon>
        <taxon>Endopterygota</taxon>
        <taxon>Hymenoptera</taxon>
        <taxon>Apocrita</taxon>
        <taxon>Ichneumonoidea</taxon>
        <taxon>Braconidae</taxon>
        <taxon>Microgastrinae</taxon>
        <taxon>Cotesia</taxon>
    </lineage>
</organism>
<sequence>MNNPSAQVVTFSFTTNREIRHWVDRDDSVILKGYVDAISPLRQRGYVTLFQIIVNNNNGSRVTVIFLVVLGWLKLPFADMNNGGLRYGSGLIVDGNYKIKVHVNPFVQNQGSIEGIYVRVVGNFVEIKMVFLSYPWTTFRM</sequence>
<evidence type="ECO:0000313" key="2">
    <source>
        <dbReference type="Proteomes" id="UP000826195"/>
    </source>
</evidence>
<gene>
    <name evidence="1" type="ORF">KQX54_001855</name>
</gene>
<accession>A0AAV7IVU7</accession>
<comment type="caution">
    <text evidence="1">The sequence shown here is derived from an EMBL/GenBank/DDBJ whole genome shotgun (WGS) entry which is preliminary data.</text>
</comment>
<dbReference type="EMBL" id="JAHXZJ010000748">
    <property type="protein sequence ID" value="KAH0556690.1"/>
    <property type="molecule type" value="Genomic_DNA"/>
</dbReference>
<dbReference type="Proteomes" id="UP000826195">
    <property type="component" value="Unassembled WGS sequence"/>
</dbReference>
<proteinExistence type="predicted"/>
<keyword evidence="2" id="KW-1185">Reference proteome</keyword>
<reference evidence="1 2" key="1">
    <citation type="journal article" date="2021" name="J. Hered.">
        <title>A chromosome-level genome assembly of the parasitoid wasp, Cotesia glomerata (Hymenoptera: Braconidae).</title>
        <authorList>
            <person name="Pinto B.J."/>
            <person name="Weis J.J."/>
            <person name="Gamble T."/>
            <person name="Ode P.J."/>
            <person name="Paul R."/>
            <person name="Zaspel J.M."/>
        </authorList>
    </citation>
    <scope>NUCLEOTIDE SEQUENCE [LARGE SCALE GENOMIC DNA]</scope>
    <source>
        <strain evidence="1">CgM1</strain>
    </source>
</reference>
<protein>
    <submittedName>
        <fullName evidence="1">Uncharacterized protein</fullName>
    </submittedName>
</protein>
<dbReference type="AlphaFoldDB" id="A0AAV7IVU7"/>
<evidence type="ECO:0000313" key="1">
    <source>
        <dbReference type="EMBL" id="KAH0556690.1"/>
    </source>
</evidence>
<name>A0AAV7IVU7_COTGL</name>